<evidence type="ECO:0000313" key="3">
    <source>
        <dbReference type="Proteomes" id="UP000184188"/>
    </source>
</evidence>
<proteinExistence type="predicted"/>
<dbReference type="Proteomes" id="UP000184188">
    <property type="component" value="Unassembled WGS sequence"/>
</dbReference>
<keyword evidence="1" id="KW-0812">Transmembrane</keyword>
<feature type="transmembrane region" description="Helical" evidence="1">
    <location>
        <begin position="12"/>
        <end position="28"/>
    </location>
</feature>
<name>A0A1L9SI05_9EURO</name>
<accession>A0A1L9SI05</accession>
<dbReference type="RefSeq" id="XP_022581184.1">
    <property type="nucleotide sequence ID" value="XM_022727503.1"/>
</dbReference>
<dbReference type="VEuPathDB" id="FungiDB:ASPZODRAFT_1993847"/>
<sequence length="89" mass="9876">MSPFSVPTPFRSFNIFLVLSFVAFIYITDTQSIRTTLHCFYVFPSTYCSLYRTVSLLNTRGFSLCAISASCLPTTPSILLSTMPCLALA</sequence>
<keyword evidence="3" id="KW-1185">Reference proteome</keyword>
<protein>
    <submittedName>
        <fullName evidence="2">Uncharacterized protein</fullName>
    </submittedName>
</protein>
<dbReference type="AlphaFoldDB" id="A0A1L9SI05"/>
<reference evidence="3" key="1">
    <citation type="journal article" date="2017" name="Genome Biol.">
        <title>Comparative genomics reveals high biological diversity and specific adaptations in the industrially and medically important fungal genus Aspergillus.</title>
        <authorList>
            <person name="de Vries R.P."/>
            <person name="Riley R."/>
            <person name="Wiebenga A."/>
            <person name="Aguilar-Osorio G."/>
            <person name="Amillis S."/>
            <person name="Uchima C.A."/>
            <person name="Anderluh G."/>
            <person name="Asadollahi M."/>
            <person name="Askin M."/>
            <person name="Barry K."/>
            <person name="Battaglia E."/>
            <person name="Bayram O."/>
            <person name="Benocci T."/>
            <person name="Braus-Stromeyer S.A."/>
            <person name="Caldana C."/>
            <person name="Canovas D."/>
            <person name="Cerqueira G.C."/>
            <person name="Chen F."/>
            <person name="Chen W."/>
            <person name="Choi C."/>
            <person name="Clum A."/>
            <person name="Dos Santos R.A."/>
            <person name="Damasio A.R."/>
            <person name="Diallinas G."/>
            <person name="Emri T."/>
            <person name="Fekete E."/>
            <person name="Flipphi M."/>
            <person name="Freyberg S."/>
            <person name="Gallo A."/>
            <person name="Gournas C."/>
            <person name="Habgood R."/>
            <person name="Hainaut M."/>
            <person name="Harispe M.L."/>
            <person name="Henrissat B."/>
            <person name="Hilden K.S."/>
            <person name="Hope R."/>
            <person name="Hossain A."/>
            <person name="Karabika E."/>
            <person name="Karaffa L."/>
            <person name="Karanyi Z."/>
            <person name="Krasevec N."/>
            <person name="Kuo A."/>
            <person name="Kusch H."/>
            <person name="LaButti K."/>
            <person name="Lagendijk E.L."/>
            <person name="Lapidus A."/>
            <person name="Levasseur A."/>
            <person name="Lindquist E."/>
            <person name="Lipzen A."/>
            <person name="Logrieco A.F."/>
            <person name="MacCabe A."/>
            <person name="Maekelae M.R."/>
            <person name="Malavazi I."/>
            <person name="Melin P."/>
            <person name="Meyer V."/>
            <person name="Mielnichuk N."/>
            <person name="Miskei M."/>
            <person name="Molnar A.P."/>
            <person name="Mule G."/>
            <person name="Ngan C.Y."/>
            <person name="Orejas M."/>
            <person name="Orosz E."/>
            <person name="Ouedraogo J.P."/>
            <person name="Overkamp K.M."/>
            <person name="Park H.-S."/>
            <person name="Perrone G."/>
            <person name="Piumi F."/>
            <person name="Punt P.J."/>
            <person name="Ram A.F."/>
            <person name="Ramon A."/>
            <person name="Rauscher S."/>
            <person name="Record E."/>
            <person name="Riano-Pachon D.M."/>
            <person name="Robert V."/>
            <person name="Roehrig J."/>
            <person name="Ruller R."/>
            <person name="Salamov A."/>
            <person name="Salih N.S."/>
            <person name="Samson R.A."/>
            <person name="Sandor E."/>
            <person name="Sanguinetti M."/>
            <person name="Schuetze T."/>
            <person name="Sepcic K."/>
            <person name="Shelest E."/>
            <person name="Sherlock G."/>
            <person name="Sophianopoulou V."/>
            <person name="Squina F.M."/>
            <person name="Sun H."/>
            <person name="Susca A."/>
            <person name="Todd R.B."/>
            <person name="Tsang A."/>
            <person name="Unkles S.E."/>
            <person name="van de Wiele N."/>
            <person name="van Rossen-Uffink D."/>
            <person name="Oliveira J.V."/>
            <person name="Vesth T.C."/>
            <person name="Visser J."/>
            <person name="Yu J.-H."/>
            <person name="Zhou M."/>
            <person name="Andersen M.R."/>
            <person name="Archer D.B."/>
            <person name="Baker S.E."/>
            <person name="Benoit I."/>
            <person name="Brakhage A.A."/>
            <person name="Braus G.H."/>
            <person name="Fischer R."/>
            <person name="Frisvad J.C."/>
            <person name="Goldman G.H."/>
            <person name="Houbraken J."/>
            <person name="Oakley B."/>
            <person name="Pocsi I."/>
            <person name="Scazzocchio C."/>
            <person name="Seiboth B."/>
            <person name="vanKuyk P.A."/>
            <person name="Wortman J."/>
            <person name="Dyer P.S."/>
            <person name="Grigoriev I.V."/>
        </authorList>
    </citation>
    <scope>NUCLEOTIDE SEQUENCE [LARGE SCALE GENOMIC DNA]</scope>
    <source>
        <strain evidence="3">CBS 506.65</strain>
    </source>
</reference>
<keyword evidence="1" id="KW-1133">Transmembrane helix</keyword>
<dbReference type="GeneID" id="34613967"/>
<dbReference type="EMBL" id="KV878342">
    <property type="protein sequence ID" value="OJJ46674.1"/>
    <property type="molecule type" value="Genomic_DNA"/>
</dbReference>
<evidence type="ECO:0000256" key="1">
    <source>
        <dbReference type="SAM" id="Phobius"/>
    </source>
</evidence>
<gene>
    <name evidence="2" type="ORF">ASPZODRAFT_1993847</name>
</gene>
<evidence type="ECO:0000313" key="2">
    <source>
        <dbReference type="EMBL" id="OJJ46674.1"/>
    </source>
</evidence>
<organism evidence="2 3">
    <name type="scientific">Penicilliopsis zonata CBS 506.65</name>
    <dbReference type="NCBI Taxonomy" id="1073090"/>
    <lineage>
        <taxon>Eukaryota</taxon>
        <taxon>Fungi</taxon>
        <taxon>Dikarya</taxon>
        <taxon>Ascomycota</taxon>
        <taxon>Pezizomycotina</taxon>
        <taxon>Eurotiomycetes</taxon>
        <taxon>Eurotiomycetidae</taxon>
        <taxon>Eurotiales</taxon>
        <taxon>Aspergillaceae</taxon>
        <taxon>Penicilliopsis</taxon>
    </lineage>
</organism>
<keyword evidence="1" id="KW-0472">Membrane</keyword>